<feature type="non-terminal residue" evidence="1">
    <location>
        <position position="1"/>
    </location>
</feature>
<sequence>VKPLSLIQFPLNILRKVTDPLVDLIIDTTLPWLWGFILPILKSLWNLIYPTLSPMVKDTSLMVYIQDISNQSRYIIANSASLLTQITSASGKITSGTGIDSNVNHISEFLEGQNLTVLVKIIDRWNGFAYGNTPTDKIVCIFCGYSIIILLCVWYLSRTRNPYGRTVGRAAQKVLRQQGIVLK</sequence>
<evidence type="ECO:0000313" key="1">
    <source>
        <dbReference type="EMBL" id="CAG8788302.1"/>
    </source>
</evidence>
<dbReference type="EMBL" id="CAJVPW010066571">
    <property type="protein sequence ID" value="CAG8788302.1"/>
    <property type="molecule type" value="Genomic_DNA"/>
</dbReference>
<keyword evidence="2" id="KW-1185">Reference proteome</keyword>
<proteinExistence type="predicted"/>
<accession>A0ACA9RDS4</accession>
<organism evidence="1 2">
    <name type="scientific">Cetraspora pellucida</name>
    <dbReference type="NCBI Taxonomy" id="1433469"/>
    <lineage>
        <taxon>Eukaryota</taxon>
        <taxon>Fungi</taxon>
        <taxon>Fungi incertae sedis</taxon>
        <taxon>Mucoromycota</taxon>
        <taxon>Glomeromycotina</taxon>
        <taxon>Glomeromycetes</taxon>
        <taxon>Diversisporales</taxon>
        <taxon>Gigasporaceae</taxon>
        <taxon>Cetraspora</taxon>
    </lineage>
</organism>
<reference evidence="1" key="1">
    <citation type="submission" date="2021-06" db="EMBL/GenBank/DDBJ databases">
        <authorList>
            <person name="Kallberg Y."/>
            <person name="Tangrot J."/>
            <person name="Rosling A."/>
        </authorList>
    </citation>
    <scope>NUCLEOTIDE SEQUENCE</scope>
    <source>
        <strain evidence="1">28 12/20/2015</strain>
    </source>
</reference>
<feature type="non-terminal residue" evidence="1">
    <location>
        <position position="183"/>
    </location>
</feature>
<comment type="caution">
    <text evidence="1">The sequence shown here is derived from an EMBL/GenBank/DDBJ whole genome shotgun (WGS) entry which is preliminary data.</text>
</comment>
<protein>
    <submittedName>
        <fullName evidence="1">8980_t:CDS:1</fullName>
    </submittedName>
</protein>
<name>A0ACA9RDS4_9GLOM</name>
<dbReference type="Proteomes" id="UP000789366">
    <property type="component" value="Unassembled WGS sequence"/>
</dbReference>
<evidence type="ECO:0000313" key="2">
    <source>
        <dbReference type="Proteomes" id="UP000789366"/>
    </source>
</evidence>
<gene>
    <name evidence="1" type="ORF">SPELUC_LOCUS16996</name>
</gene>